<evidence type="ECO:0008006" key="5">
    <source>
        <dbReference type="Google" id="ProtNLM"/>
    </source>
</evidence>
<dbReference type="RefSeq" id="WP_285323526.1">
    <property type="nucleotide sequence ID" value="NZ_JARGCK010000004.1"/>
</dbReference>
<keyword evidence="2" id="KW-1133">Transmembrane helix</keyword>
<evidence type="ECO:0000313" key="3">
    <source>
        <dbReference type="EMBL" id="MDK9865730.1"/>
    </source>
</evidence>
<dbReference type="AlphaFoldDB" id="A0AAW7AJA9"/>
<name>A0AAW7AJA9_9STAP</name>
<comment type="caution">
    <text evidence="3">The sequence shown here is derived from an EMBL/GenBank/DDBJ whole genome shotgun (WGS) entry which is preliminary data.</text>
</comment>
<reference evidence="3" key="2">
    <citation type="submission" date="2023-03" db="EMBL/GenBank/DDBJ databases">
        <authorList>
            <person name="Vazquez L."/>
            <person name="Rodriguez J."/>
            <person name="Mayo B."/>
            <person name="Florez A.B."/>
        </authorList>
    </citation>
    <scope>NUCLEOTIDE SEQUENCE</scope>
    <source>
        <strain evidence="3">5A3I</strain>
    </source>
</reference>
<sequence length="93" mass="10912">MENFSTFLIVFVMAALQYFMSRSRILFLGAIIPIIYVITMIVMYKENYITSTLLFVGLLIIGLIILLEQWSKGRKDTKNKQKSEIEKMKKRDL</sequence>
<feature type="region of interest" description="Disordered" evidence="1">
    <location>
        <begin position="73"/>
        <end position="93"/>
    </location>
</feature>
<keyword evidence="2" id="KW-0812">Transmembrane</keyword>
<evidence type="ECO:0000313" key="4">
    <source>
        <dbReference type="Proteomes" id="UP001174037"/>
    </source>
</evidence>
<accession>A0AAW7AJA9</accession>
<proteinExistence type="predicted"/>
<dbReference type="EMBL" id="JARGCK010000004">
    <property type="protein sequence ID" value="MDK9865730.1"/>
    <property type="molecule type" value="Genomic_DNA"/>
</dbReference>
<dbReference type="Proteomes" id="UP001174037">
    <property type="component" value="Unassembled WGS sequence"/>
</dbReference>
<evidence type="ECO:0000256" key="2">
    <source>
        <dbReference type="SAM" id="Phobius"/>
    </source>
</evidence>
<feature type="transmembrane region" description="Helical" evidence="2">
    <location>
        <begin position="48"/>
        <end position="67"/>
    </location>
</feature>
<reference evidence="3" key="1">
    <citation type="journal article" date="2023" name="Int. J. Mol. Sci.">
        <title>Antibiotic Resistance/Susceptibility Profiles of Staphylococcus equorum Strains from Cheese, and Genome Analysis for Antibiotic Resistance Genes.</title>
        <authorList>
            <person name="Vazquez L."/>
            <person name="Srednik M.E."/>
            <person name="Rodriguez J."/>
            <person name="Florez A.B."/>
            <person name="Mayo B."/>
        </authorList>
    </citation>
    <scope>NUCLEOTIDE SEQUENCE</scope>
    <source>
        <strain evidence="3">5A3I</strain>
    </source>
</reference>
<feature type="transmembrane region" description="Helical" evidence="2">
    <location>
        <begin position="25"/>
        <end position="42"/>
    </location>
</feature>
<organism evidence="3 4">
    <name type="scientific">Staphylococcus equorum</name>
    <dbReference type="NCBI Taxonomy" id="246432"/>
    <lineage>
        <taxon>Bacteria</taxon>
        <taxon>Bacillati</taxon>
        <taxon>Bacillota</taxon>
        <taxon>Bacilli</taxon>
        <taxon>Bacillales</taxon>
        <taxon>Staphylococcaceae</taxon>
        <taxon>Staphylococcus</taxon>
    </lineage>
</organism>
<evidence type="ECO:0000256" key="1">
    <source>
        <dbReference type="SAM" id="MobiDB-lite"/>
    </source>
</evidence>
<keyword evidence="2" id="KW-0472">Membrane</keyword>
<gene>
    <name evidence="3" type="ORF">P1A27_07235</name>
</gene>
<protein>
    <recommendedName>
        <fullName evidence="5">Permease</fullName>
    </recommendedName>
</protein>